<proteinExistence type="predicted"/>
<name>A0ABW7NBI0_9BACT</name>
<protein>
    <recommendedName>
        <fullName evidence="3">Tetratricopeptide repeat protein</fullName>
    </recommendedName>
</protein>
<gene>
    <name evidence="1" type="ORF">ACHKAR_15545</name>
</gene>
<organism evidence="1 2">
    <name type="scientific">Marinoscillum luteum</name>
    <dbReference type="NCBI Taxonomy" id="861051"/>
    <lineage>
        <taxon>Bacteria</taxon>
        <taxon>Pseudomonadati</taxon>
        <taxon>Bacteroidota</taxon>
        <taxon>Cytophagia</taxon>
        <taxon>Cytophagales</taxon>
        <taxon>Reichenbachiellaceae</taxon>
        <taxon>Marinoscillum</taxon>
    </lineage>
</organism>
<dbReference type="Proteomes" id="UP001610063">
    <property type="component" value="Unassembled WGS sequence"/>
</dbReference>
<accession>A0ABW7NBI0</accession>
<evidence type="ECO:0000313" key="2">
    <source>
        <dbReference type="Proteomes" id="UP001610063"/>
    </source>
</evidence>
<dbReference type="EMBL" id="JBIPKE010000019">
    <property type="protein sequence ID" value="MFH6984870.1"/>
    <property type="molecule type" value="Genomic_DNA"/>
</dbReference>
<dbReference type="RefSeq" id="WP_159583344.1">
    <property type="nucleotide sequence ID" value="NZ_JBIPKE010000019.1"/>
</dbReference>
<comment type="caution">
    <text evidence="1">The sequence shown here is derived from an EMBL/GenBank/DDBJ whole genome shotgun (WGS) entry which is preliminary data.</text>
</comment>
<evidence type="ECO:0008006" key="3">
    <source>
        <dbReference type="Google" id="ProtNLM"/>
    </source>
</evidence>
<evidence type="ECO:0000313" key="1">
    <source>
        <dbReference type="EMBL" id="MFH6984870.1"/>
    </source>
</evidence>
<sequence length="514" mass="61824">MPKERSDHLFTLIRSMRKNEKRYFKVRNKGQNQDDAKYLMLFDALDKMEAFDEDLIIRQNEWINPRQFSNLKAHLYKKILQSLKEYTASSNEDINIREQIDYIQILFDRSLYQQSMQLLQKAKKVIKKSDNLELQLEVLKWEKNLLPYSIGKGNQKRVSQVVAESNDINEKITRVNQLTNLSVELSAIYLKTGYIRNKEDHDRISNIFSSQIPEWNQSEFSFRERLLWYDIQLSYYSFIQDFDEVFEYAKKWVSLFDYPPTSAYYFEMYLKGLNHLLNAQARLQKHEEFQETHRRLRELANHRLVKLNENLQIRLFKYSYAHQFNGYFMVGDFQRGVNLLQRIEKRLEGYIGMLDKHSELVLFYKIACLYFGNANYRKALKWLNRIINSEDEDIRQDVHSFARIVNLITHYELGNRDVIDYYIRSTYRFLLKKHDLHSFQQYILAFLKSLSRETTQKELIQGFVELRNQLLNLAQSKYDKRAFVYFDIISWLESKIENRPVGEIIKEKAMGQIS</sequence>
<keyword evidence="2" id="KW-1185">Reference proteome</keyword>
<reference evidence="1 2" key="1">
    <citation type="journal article" date="2013" name="Int. J. Syst. Evol. Microbiol.">
        <title>Marinoscillum luteum sp. nov., isolated from marine sediment.</title>
        <authorList>
            <person name="Cha I.T."/>
            <person name="Park S.J."/>
            <person name="Kim S.J."/>
            <person name="Kim J.G."/>
            <person name="Jung M.Y."/>
            <person name="Shin K.S."/>
            <person name="Kwon K.K."/>
            <person name="Yang S.H."/>
            <person name="Seo Y.S."/>
            <person name="Rhee S.K."/>
        </authorList>
    </citation>
    <scope>NUCLEOTIDE SEQUENCE [LARGE SCALE GENOMIC DNA]</scope>
    <source>
        <strain evidence="1 2">KCTC 23939</strain>
    </source>
</reference>